<proteinExistence type="predicted"/>
<dbReference type="OrthoDB" id="7817736at2"/>
<dbReference type="Proteomes" id="UP000244334">
    <property type="component" value="Unassembled WGS sequence"/>
</dbReference>
<organism evidence="2 4">
    <name type="scientific">Candidatus Erwinia dacicola</name>
    <dbReference type="NCBI Taxonomy" id="252393"/>
    <lineage>
        <taxon>Bacteria</taxon>
        <taxon>Pseudomonadati</taxon>
        <taxon>Pseudomonadota</taxon>
        <taxon>Gammaproteobacteria</taxon>
        <taxon>Enterobacterales</taxon>
        <taxon>Erwiniaceae</taxon>
        <taxon>Erwinia</taxon>
    </lineage>
</organism>
<reference evidence="2 4" key="1">
    <citation type="submission" date="2016-07" db="EMBL/GenBank/DDBJ databases">
        <authorList>
            <person name="Yuval B."/>
        </authorList>
    </citation>
    <scope>NUCLEOTIDE SEQUENCE [LARGE SCALE GENOMIC DNA]</scope>
    <source>
        <strain evidence="2 4">IL</strain>
    </source>
</reference>
<keyword evidence="1" id="KW-0472">Membrane</keyword>
<dbReference type="InterPro" id="IPR027417">
    <property type="entry name" value="P-loop_NTPase"/>
</dbReference>
<name>A0A1E7Z3R0_9GAMM</name>
<keyword evidence="5" id="KW-1185">Reference proteome</keyword>
<keyword evidence="1" id="KW-1133">Transmembrane helix</keyword>
<dbReference type="EMBL" id="MAYS01000090">
    <property type="protein sequence ID" value="OFC63383.1"/>
    <property type="molecule type" value="Genomic_DNA"/>
</dbReference>
<evidence type="ECO:0000256" key="1">
    <source>
        <dbReference type="SAM" id="Phobius"/>
    </source>
</evidence>
<evidence type="ECO:0000313" key="3">
    <source>
        <dbReference type="EMBL" id="RAP71822.1"/>
    </source>
</evidence>
<gene>
    <name evidence="3" type="ORF">ACZ87_01356</name>
    <name evidence="2" type="ORF">BBW68_00935</name>
</gene>
<dbReference type="SUPFAM" id="SSF52540">
    <property type="entry name" value="P-loop containing nucleoside triphosphate hydrolases"/>
    <property type="match status" value="1"/>
</dbReference>
<feature type="transmembrane region" description="Helical" evidence="1">
    <location>
        <begin position="25"/>
        <end position="58"/>
    </location>
</feature>
<protein>
    <submittedName>
        <fullName evidence="3">TraM recognition site of TraD and TraG family protein</fullName>
    </submittedName>
</protein>
<evidence type="ECO:0000313" key="5">
    <source>
        <dbReference type="Proteomes" id="UP000244334"/>
    </source>
</evidence>
<dbReference type="RefSeq" id="WP_070133869.1">
    <property type="nucleotide sequence ID" value="NZ_LJAM02000094.1"/>
</dbReference>
<dbReference type="Proteomes" id="UP000243534">
    <property type="component" value="Unassembled WGS sequence"/>
</dbReference>
<evidence type="ECO:0000313" key="4">
    <source>
        <dbReference type="Proteomes" id="UP000243534"/>
    </source>
</evidence>
<dbReference type="AlphaFoldDB" id="A0A1E7Z3R0"/>
<sequence length="682" mass="77184">MAFEDEIVVASNHDPIADWFVTPRWLITYCVLSALLALIYPAFLLLLSAVLVFWLAAYSARRDPPPLRLPFDAEMIDESLTRETAEEKRLMGLRWTNKTYRVSPADGVMFMGHERGKPNAQEIWLTMADLLRHAALVGTTGSGKTEVLLSWYVHAVLHSSGDIYMDGKADVRLPFIYWCLARRWGREEDVYFVNLLTGSEDKHQQIIDNTHRKTRSNTVNLFGTASPTFIIQLVESMLPQAGSEGAMWQESAKSLIEGLINALCHKRARGELLLSQQSLKEYLPLPNLVALYNEALKNNWHKEGYMSLESYLANLPGFQLALREQPEKWDADAFKQHGFRSMQFLKTLALFTETYGHVFPEDSGDIVMQDILHNQRLLCVMIPSTELSRGETTTLGNLFINMLRMNVSRDLGSDIEGMAEDVLLAEAKKARFPFLVQADELGQYFAPGLDTLMAQMRSLKYSGEISTQDIPGLERSAKSETASVLGNTRLKYCLSIEDPGKTFEVFRDVMGQGAVAEVSQIQDKSGMFSSAGQVSDTYHVKDKDRITMRELRGMAEGEGVMSLEDRLVRSRAFYIPDDEKISKTLSVRINRFVEVLPPTTKTVMEIYPALIERKPLPFDSRISGISTLWEGLEKIHAMRKYVPPEEIGICLFEYAAEFFAQMEAMDAPCYAQEAEDEFVYLL</sequence>
<comment type="caution">
    <text evidence="2">The sequence shown here is derived from an EMBL/GenBank/DDBJ whole genome shotgun (WGS) entry which is preliminary data.</text>
</comment>
<accession>A0A1E7Z3R0</accession>
<dbReference type="EMBL" id="LJAM02000094">
    <property type="protein sequence ID" value="RAP71822.1"/>
    <property type="molecule type" value="Genomic_DNA"/>
</dbReference>
<keyword evidence="1" id="KW-0812">Transmembrane</keyword>
<evidence type="ECO:0000313" key="2">
    <source>
        <dbReference type="EMBL" id="OFC63383.1"/>
    </source>
</evidence>
<dbReference type="Gene3D" id="3.40.50.300">
    <property type="entry name" value="P-loop containing nucleotide triphosphate hydrolases"/>
    <property type="match status" value="1"/>
</dbReference>
<reference evidence="3 5" key="2">
    <citation type="submission" date="2018-04" db="EMBL/GenBank/DDBJ databases">
        <title>Genomes of the Obligate Erwinia dacicola and Facultative Enterobacter sp. OLF Endosymbionts of the Olive Fruit fly, Bactrocera oleae.</title>
        <authorList>
            <person name="Estes A.M."/>
            <person name="Hearn D.J."/>
            <person name="Agarwal S."/>
            <person name="Pierson E.A."/>
            <person name="Dunning-Hotopp J.C."/>
        </authorList>
    </citation>
    <scope>NUCLEOTIDE SEQUENCE [LARGE SCALE GENOMIC DNA]</scope>
    <source>
        <strain evidence="3 5">Oroville</strain>
    </source>
</reference>